<proteinExistence type="predicted"/>
<dbReference type="Pfam" id="PF21857">
    <property type="entry name" value="DUF6913"/>
    <property type="match status" value="1"/>
</dbReference>
<reference evidence="1" key="1">
    <citation type="submission" date="2021-12" db="EMBL/GenBank/DDBJ databases">
        <title>Description of Gramella crocea sp. nov., a new bacterium isolated from activated sludge.</title>
        <authorList>
            <person name="Zhang X."/>
        </authorList>
    </citation>
    <scope>NUCLEOTIDE SEQUENCE</scope>
    <source>
        <strain evidence="1">YB25</strain>
    </source>
</reference>
<sequence length="170" mass="18977">MISGKLKSYFCSKKIHRALTAKRISFGEYSGKAGLIIDAENFDENWKLAEFYKLLQLKKENFSIAVCGSRESLPEDLDAAILDPKEISAMGEFKSEGIRSFAENKFDFIICHFSKNTSATALLSAVAIAGVKIGNTPDEYGIYDVEIDSGDIEVFQQEALKYLKILKKNN</sequence>
<gene>
    <name evidence="1" type="ORF">LU635_01350</name>
</gene>
<dbReference type="RefSeq" id="WP_240095389.1">
    <property type="nucleotide sequence ID" value="NZ_JAJSON010000005.1"/>
</dbReference>
<comment type="caution">
    <text evidence="1">The sequence shown here is derived from an EMBL/GenBank/DDBJ whole genome shotgun (WGS) entry which is preliminary data.</text>
</comment>
<evidence type="ECO:0000313" key="1">
    <source>
        <dbReference type="EMBL" id="MCG9970267.1"/>
    </source>
</evidence>
<dbReference type="AlphaFoldDB" id="A0A9X1UTX7"/>
<accession>A0A9X1UTX7</accession>
<dbReference type="Proteomes" id="UP001139344">
    <property type="component" value="Unassembled WGS sequence"/>
</dbReference>
<evidence type="ECO:0000313" key="2">
    <source>
        <dbReference type="Proteomes" id="UP001139344"/>
    </source>
</evidence>
<name>A0A9X1UTX7_9FLAO</name>
<dbReference type="InterPro" id="IPR054207">
    <property type="entry name" value="DUF6913"/>
</dbReference>
<organism evidence="1 2">
    <name type="scientific">Christiangramia crocea</name>
    <dbReference type="NCBI Taxonomy" id="2904124"/>
    <lineage>
        <taxon>Bacteria</taxon>
        <taxon>Pseudomonadati</taxon>
        <taxon>Bacteroidota</taxon>
        <taxon>Flavobacteriia</taxon>
        <taxon>Flavobacteriales</taxon>
        <taxon>Flavobacteriaceae</taxon>
        <taxon>Christiangramia</taxon>
    </lineage>
</organism>
<protein>
    <submittedName>
        <fullName evidence="1">Uncharacterized protein</fullName>
    </submittedName>
</protein>
<keyword evidence="2" id="KW-1185">Reference proteome</keyword>
<dbReference type="EMBL" id="JAJSON010000005">
    <property type="protein sequence ID" value="MCG9970267.1"/>
    <property type="molecule type" value="Genomic_DNA"/>
</dbReference>